<reference evidence="2" key="1">
    <citation type="journal article" date="2019" name="Int. J. Syst. Evol. Microbiol.">
        <title>The Global Catalogue of Microorganisms (GCM) 10K type strain sequencing project: providing services to taxonomists for standard genome sequencing and annotation.</title>
        <authorList>
            <consortium name="The Broad Institute Genomics Platform"/>
            <consortium name="The Broad Institute Genome Sequencing Center for Infectious Disease"/>
            <person name="Wu L."/>
            <person name="Ma J."/>
        </authorList>
    </citation>
    <scope>NUCLEOTIDE SEQUENCE [LARGE SCALE GENOMIC DNA]</scope>
    <source>
        <strain evidence="2">JCM 31486</strain>
    </source>
</reference>
<protein>
    <submittedName>
        <fullName evidence="1">Uncharacterized protein</fullName>
    </submittedName>
</protein>
<dbReference type="Proteomes" id="UP001597045">
    <property type="component" value="Unassembled WGS sequence"/>
</dbReference>
<sequence length="274" mass="30428">AVGTQCRKLFRTSIAVSVLSVNTPSSPAAKYLWNSPKLYVTHSPYNASYKLVDPRPNPPVLQNQDGKVKITVTNKSAAAWAPGDYYLAYRAYKADKGDAVTQQRSANLTATVPRNGKVTLDATIKALPPGKYFLDFTMVKSGGPVFTDHQVPPARIILQVFDIPPVLQELYPPNGYQAPTLTPQLWARALDIDAPPSSSLQFKFEICERDSAQKPVNCVNSGYQAKTAWTPAALTWSKAYMWRAFVKDATTEVPSPYSVSRWIPVWSRGYRRRS</sequence>
<organism evidence="1 2">
    <name type="scientific">Kibdelosporangium lantanae</name>
    <dbReference type="NCBI Taxonomy" id="1497396"/>
    <lineage>
        <taxon>Bacteria</taxon>
        <taxon>Bacillati</taxon>
        <taxon>Actinomycetota</taxon>
        <taxon>Actinomycetes</taxon>
        <taxon>Pseudonocardiales</taxon>
        <taxon>Pseudonocardiaceae</taxon>
        <taxon>Kibdelosporangium</taxon>
    </lineage>
</organism>
<evidence type="ECO:0000313" key="2">
    <source>
        <dbReference type="Proteomes" id="UP001597045"/>
    </source>
</evidence>
<dbReference type="EMBL" id="JBHTIS010001708">
    <property type="protein sequence ID" value="MFD1048630.1"/>
    <property type="molecule type" value="Genomic_DNA"/>
</dbReference>
<comment type="caution">
    <text evidence="1">The sequence shown here is derived from an EMBL/GenBank/DDBJ whole genome shotgun (WGS) entry which is preliminary data.</text>
</comment>
<keyword evidence="2" id="KW-1185">Reference proteome</keyword>
<proteinExistence type="predicted"/>
<gene>
    <name evidence="1" type="ORF">ACFQ1S_25410</name>
</gene>
<evidence type="ECO:0000313" key="1">
    <source>
        <dbReference type="EMBL" id="MFD1048630.1"/>
    </source>
</evidence>
<name>A0ABW3MD47_9PSEU</name>
<feature type="non-terminal residue" evidence="1">
    <location>
        <position position="1"/>
    </location>
</feature>
<accession>A0ABW3MD47</accession>